<evidence type="ECO:0000313" key="4">
    <source>
        <dbReference type="EMBL" id="KAL1311290.1"/>
    </source>
</evidence>
<keyword evidence="5" id="KW-1185">Reference proteome</keyword>
<protein>
    <recommendedName>
        <fullName evidence="3">C2H2-type domain-containing protein</fullName>
    </recommendedName>
</protein>
<dbReference type="InterPro" id="IPR013087">
    <property type="entry name" value="Znf_C2H2_type"/>
</dbReference>
<evidence type="ECO:0000313" key="5">
    <source>
        <dbReference type="Proteomes" id="UP001562354"/>
    </source>
</evidence>
<evidence type="ECO:0000256" key="1">
    <source>
        <dbReference type="PROSITE-ProRule" id="PRU00042"/>
    </source>
</evidence>
<dbReference type="SUPFAM" id="SSF57667">
    <property type="entry name" value="beta-beta-alpha zinc fingers"/>
    <property type="match status" value="1"/>
</dbReference>
<dbReference type="GeneID" id="95975177"/>
<dbReference type="PROSITE" id="PS00028">
    <property type="entry name" value="ZINC_FINGER_C2H2_1"/>
    <property type="match status" value="1"/>
</dbReference>
<keyword evidence="1" id="KW-0863">Zinc-finger</keyword>
<comment type="caution">
    <text evidence="4">The sequence shown here is derived from an EMBL/GenBank/DDBJ whole genome shotgun (WGS) entry which is preliminary data.</text>
</comment>
<dbReference type="PANTHER" id="PTHR47251:SF1">
    <property type="entry name" value="FINGER DOMAIN PROTEIN, PUTATIVE (AFU_ORTHOLOGUE AFUA_3G04180)-RELATED"/>
    <property type="match status" value="1"/>
</dbReference>
<feature type="region of interest" description="Disordered" evidence="2">
    <location>
        <begin position="206"/>
        <end position="234"/>
    </location>
</feature>
<name>A0ABR3PP73_9PEZI</name>
<organism evidence="4 5">
    <name type="scientific">Neodothiora populina</name>
    <dbReference type="NCBI Taxonomy" id="2781224"/>
    <lineage>
        <taxon>Eukaryota</taxon>
        <taxon>Fungi</taxon>
        <taxon>Dikarya</taxon>
        <taxon>Ascomycota</taxon>
        <taxon>Pezizomycotina</taxon>
        <taxon>Dothideomycetes</taxon>
        <taxon>Dothideomycetidae</taxon>
        <taxon>Dothideales</taxon>
        <taxon>Dothioraceae</taxon>
        <taxon>Neodothiora</taxon>
    </lineage>
</organism>
<evidence type="ECO:0000259" key="3">
    <source>
        <dbReference type="PROSITE" id="PS50157"/>
    </source>
</evidence>
<reference evidence="4 5" key="1">
    <citation type="submission" date="2024-07" db="EMBL/GenBank/DDBJ databases">
        <title>Draft sequence of the Neodothiora populina.</title>
        <authorList>
            <person name="Drown D.D."/>
            <person name="Schuette U.S."/>
            <person name="Buechlein A.B."/>
            <person name="Rusch D.R."/>
            <person name="Winton L.W."/>
            <person name="Adams G.A."/>
        </authorList>
    </citation>
    <scope>NUCLEOTIDE SEQUENCE [LARGE SCALE GENOMIC DNA]</scope>
    <source>
        <strain evidence="4 5">CPC 39397</strain>
    </source>
</reference>
<feature type="domain" description="C2H2-type" evidence="3">
    <location>
        <begin position="25"/>
        <end position="54"/>
    </location>
</feature>
<dbReference type="PANTHER" id="PTHR47251">
    <property type="entry name" value="FINGER DOMAIN PROTEIN, PUTATIVE (AFU_ORTHOLOGUE AFUA_3G04180)-RELATED"/>
    <property type="match status" value="1"/>
</dbReference>
<keyword evidence="1" id="KW-0479">Metal-binding</keyword>
<feature type="region of interest" description="Disordered" evidence="2">
    <location>
        <begin position="42"/>
        <end position="87"/>
    </location>
</feature>
<gene>
    <name evidence="4" type="ORF">AAFC00_001474</name>
</gene>
<keyword evidence="1" id="KW-0862">Zinc</keyword>
<accession>A0ABR3PP73</accession>
<proteinExistence type="predicted"/>
<dbReference type="EMBL" id="JBFMKM010000003">
    <property type="protein sequence ID" value="KAL1311290.1"/>
    <property type="molecule type" value="Genomic_DNA"/>
</dbReference>
<dbReference type="Proteomes" id="UP001562354">
    <property type="component" value="Unassembled WGS sequence"/>
</dbReference>
<sequence length="234" mass="25621">MPPNQRSTTLPSAQTESARELARKFYCELCGKGYARIDQIETHENSYEHQHRKRAKEMRALTNKATAAARESASNRGGGGGDRRRRENAGMLSSNLQTSDGARPSNATGFRDVTQVKSGAGAGATVTAAMAEDVKDVDETQIMEEEVKMVMRPPDYGELSRCYSLVDVSRLPAELQQKEVTLPWASIWSNGDGLEKFLDAVDAEIDQGEDGTARERMNKAWEGMSEGSGLDVSD</sequence>
<evidence type="ECO:0000256" key="2">
    <source>
        <dbReference type="SAM" id="MobiDB-lite"/>
    </source>
</evidence>
<dbReference type="InterPro" id="IPR036236">
    <property type="entry name" value="Znf_C2H2_sf"/>
</dbReference>
<dbReference type="RefSeq" id="XP_069204139.1">
    <property type="nucleotide sequence ID" value="XM_069340668.1"/>
</dbReference>
<dbReference type="PROSITE" id="PS50157">
    <property type="entry name" value="ZINC_FINGER_C2H2_2"/>
    <property type="match status" value="1"/>
</dbReference>